<dbReference type="AlphaFoldDB" id="A0A543FYT3"/>
<dbReference type="PANTHER" id="PTHR13170:SF16">
    <property type="entry name" value="PROTEIN O-GLCNACASE"/>
    <property type="match status" value="1"/>
</dbReference>
<comment type="caution">
    <text evidence="2">The sequence shown here is derived from an EMBL/GenBank/DDBJ whole genome shotgun (WGS) entry which is preliminary data.</text>
</comment>
<evidence type="ECO:0000313" key="2">
    <source>
        <dbReference type="EMBL" id="TQM39000.1"/>
    </source>
</evidence>
<dbReference type="InterPro" id="IPR051822">
    <property type="entry name" value="Glycosyl_Hydrolase_84"/>
</dbReference>
<sequence>MIRPYRPEDRAAVAEICVLTGDAGGDSRERWPDPDLLPSIFALPYVDHEPELAFVLDDGGRAVGYVLGTADTQAFVKWFREEWLPPLVERYPLPEQQTTQHDWLVGLLHNPERMQVDEVADHPAHLHIDLLPAYQGAGHGRGLMTAFLRALGEQGVPRVHLQMDPHNTKARAFYDRLGFHEIAVAGFPDGAFLGRDTIAP</sequence>
<dbReference type="InterPro" id="IPR016181">
    <property type="entry name" value="Acyl_CoA_acyltransferase"/>
</dbReference>
<dbReference type="Gene3D" id="3.40.630.30">
    <property type="match status" value="1"/>
</dbReference>
<protein>
    <submittedName>
        <fullName evidence="2">Acetyltransferase (GNAT) family protein</fullName>
    </submittedName>
</protein>
<dbReference type="CDD" id="cd04301">
    <property type="entry name" value="NAT_SF"/>
    <property type="match status" value="1"/>
</dbReference>
<dbReference type="Pfam" id="PF00583">
    <property type="entry name" value="Acetyltransf_1"/>
    <property type="match status" value="1"/>
</dbReference>
<reference evidence="2 3" key="1">
    <citation type="submission" date="2019-06" db="EMBL/GenBank/DDBJ databases">
        <title>Sequencing the genomes of 1000 actinobacteria strains.</title>
        <authorList>
            <person name="Klenk H.-P."/>
        </authorList>
    </citation>
    <scope>NUCLEOTIDE SEQUENCE [LARGE SCALE GENOMIC DNA]</scope>
    <source>
        <strain evidence="2 3">DSM 45511</strain>
    </source>
</reference>
<feature type="domain" description="N-acetyltransferase" evidence="1">
    <location>
        <begin position="1"/>
        <end position="199"/>
    </location>
</feature>
<organism evidence="2 3">
    <name type="scientific">Pseudonocardia cypriaca</name>
    <dbReference type="NCBI Taxonomy" id="882449"/>
    <lineage>
        <taxon>Bacteria</taxon>
        <taxon>Bacillati</taxon>
        <taxon>Actinomycetota</taxon>
        <taxon>Actinomycetes</taxon>
        <taxon>Pseudonocardiales</taxon>
        <taxon>Pseudonocardiaceae</taxon>
        <taxon>Pseudonocardia</taxon>
    </lineage>
</organism>
<dbReference type="RefSeq" id="WP_142106417.1">
    <property type="nucleotide sequence ID" value="NZ_VFPH01000002.1"/>
</dbReference>
<dbReference type="InterPro" id="IPR000182">
    <property type="entry name" value="GNAT_dom"/>
</dbReference>
<proteinExistence type="predicted"/>
<dbReference type="EMBL" id="VFPH01000002">
    <property type="protein sequence ID" value="TQM39000.1"/>
    <property type="molecule type" value="Genomic_DNA"/>
</dbReference>
<evidence type="ECO:0000259" key="1">
    <source>
        <dbReference type="PROSITE" id="PS51186"/>
    </source>
</evidence>
<gene>
    <name evidence="2" type="ORF">FB388_6252</name>
</gene>
<keyword evidence="2" id="KW-0808">Transferase</keyword>
<accession>A0A543FYT3</accession>
<keyword evidence="3" id="KW-1185">Reference proteome</keyword>
<dbReference type="PROSITE" id="PS51186">
    <property type="entry name" value="GNAT"/>
    <property type="match status" value="1"/>
</dbReference>
<dbReference type="Proteomes" id="UP000319818">
    <property type="component" value="Unassembled WGS sequence"/>
</dbReference>
<dbReference type="OrthoDB" id="8593648at2"/>
<evidence type="ECO:0000313" key="3">
    <source>
        <dbReference type="Proteomes" id="UP000319818"/>
    </source>
</evidence>
<dbReference type="PANTHER" id="PTHR13170">
    <property type="entry name" value="O-GLCNACASE"/>
    <property type="match status" value="1"/>
</dbReference>
<name>A0A543FYT3_9PSEU</name>
<dbReference type="SUPFAM" id="SSF55729">
    <property type="entry name" value="Acyl-CoA N-acyltransferases (Nat)"/>
    <property type="match status" value="1"/>
</dbReference>
<dbReference type="GO" id="GO:0016747">
    <property type="term" value="F:acyltransferase activity, transferring groups other than amino-acyl groups"/>
    <property type="evidence" value="ECO:0007669"/>
    <property type="project" value="InterPro"/>
</dbReference>